<dbReference type="Proteomes" id="UP001237642">
    <property type="component" value="Unassembled WGS sequence"/>
</dbReference>
<dbReference type="InterPro" id="IPR051044">
    <property type="entry name" value="MAG_DAG_Lipase"/>
</dbReference>
<evidence type="ECO:0000313" key="2">
    <source>
        <dbReference type="EMBL" id="KAK1375570.1"/>
    </source>
</evidence>
<proteinExistence type="predicted"/>
<dbReference type="EMBL" id="JAUIZM010000007">
    <property type="protein sequence ID" value="KAK1375570.1"/>
    <property type="molecule type" value="Genomic_DNA"/>
</dbReference>
<dbReference type="InterPro" id="IPR029058">
    <property type="entry name" value="AB_hydrolase_fold"/>
</dbReference>
<reference evidence="2" key="2">
    <citation type="submission" date="2023-05" db="EMBL/GenBank/DDBJ databases">
        <authorList>
            <person name="Schelkunov M.I."/>
        </authorList>
    </citation>
    <scope>NUCLEOTIDE SEQUENCE</scope>
    <source>
        <strain evidence="2">Hsosn_3</strain>
        <tissue evidence="2">Leaf</tissue>
    </source>
</reference>
<sequence length="303" mass="33977">MAHPIHQANKNSPYGDLTREQFHEKHQIFHQHGYMLNKQNMKIWTQSWSPYPIISPQLRGIVAMIHGYASESSWLQELTAVAIAKTGFIVCALDIQGHGYSDGILTNVTDIYVIVDDCIQFFDSVRYDNPKLPAFLYGESLGGAVAMLLCLKQQSAWNGLILNGAMCGISKNVKPMWPLEILFPLVAFIAPDWKIGMSPGNKMYKEVWKRKLLRKSPNFNRISSVHGADDEINPPGSAINVFKSASSVDKSLKIFEGMWHMLIGEPNESVETVFQTIISWIGERADKAQVNPVADFIGIRSNL</sequence>
<name>A0AAD8MGW8_9APIA</name>
<accession>A0AAD8MGW8</accession>
<reference evidence="2" key="1">
    <citation type="submission" date="2023-02" db="EMBL/GenBank/DDBJ databases">
        <title>Genome of toxic invasive species Heracleum sosnowskyi carries increased number of genes despite the absence of recent whole-genome duplications.</title>
        <authorList>
            <person name="Schelkunov M."/>
            <person name="Shtratnikova V."/>
            <person name="Makarenko M."/>
            <person name="Klepikova A."/>
            <person name="Omelchenko D."/>
            <person name="Novikova G."/>
            <person name="Obukhova E."/>
            <person name="Bogdanov V."/>
            <person name="Penin A."/>
            <person name="Logacheva M."/>
        </authorList>
    </citation>
    <scope>NUCLEOTIDE SEQUENCE</scope>
    <source>
        <strain evidence="2">Hsosn_3</strain>
        <tissue evidence="2">Leaf</tissue>
    </source>
</reference>
<organism evidence="2 3">
    <name type="scientific">Heracleum sosnowskyi</name>
    <dbReference type="NCBI Taxonomy" id="360622"/>
    <lineage>
        <taxon>Eukaryota</taxon>
        <taxon>Viridiplantae</taxon>
        <taxon>Streptophyta</taxon>
        <taxon>Embryophyta</taxon>
        <taxon>Tracheophyta</taxon>
        <taxon>Spermatophyta</taxon>
        <taxon>Magnoliopsida</taxon>
        <taxon>eudicotyledons</taxon>
        <taxon>Gunneridae</taxon>
        <taxon>Pentapetalae</taxon>
        <taxon>asterids</taxon>
        <taxon>campanulids</taxon>
        <taxon>Apiales</taxon>
        <taxon>Apiaceae</taxon>
        <taxon>Apioideae</taxon>
        <taxon>apioid superclade</taxon>
        <taxon>Tordylieae</taxon>
        <taxon>Tordyliinae</taxon>
        <taxon>Heracleum</taxon>
    </lineage>
</organism>
<dbReference type="Pfam" id="PF12146">
    <property type="entry name" value="Hydrolase_4"/>
    <property type="match status" value="2"/>
</dbReference>
<protein>
    <submittedName>
        <fullName evidence="2">Caffeoylshikimate esterase-like</fullName>
    </submittedName>
</protein>
<keyword evidence="3" id="KW-1185">Reference proteome</keyword>
<dbReference type="SUPFAM" id="SSF53474">
    <property type="entry name" value="alpha/beta-Hydrolases"/>
    <property type="match status" value="1"/>
</dbReference>
<dbReference type="PANTHER" id="PTHR11614">
    <property type="entry name" value="PHOSPHOLIPASE-RELATED"/>
    <property type="match status" value="1"/>
</dbReference>
<dbReference type="AlphaFoldDB" id="A0AAD8MGW8"/>
<evidence type="ECO:0000259" key="1">
    <source>
        <dbReference type="Pfam" id="PF12146"/>
    </source>
</evidence>
<feature type="domain" description="Serine aminopeptidase S33" evidence="1">
    <location>
        <begin position="225"/>
        <end position="267"/>
    </location>
</feature>
<dbReference type="InterPro" id="IPR022742">
    <property type="entry name" value="Hydrolase_4"/>
</dbReference>
<gene>
    <name evidence="2" type="ORF">POM88_031763</name>
</gene>
<feature type="domain" description="Serine aminopeptidase S33" evidence="1">
    <location>
        <begin position="57"/>
        <end position="218"/>
    </location>
</feature>
<comment type="caution">
    <text evidence="2">The sequence shown here is derived from an EMBL/GenBank/DDBJ whole genome shotgun (WGS) entry which is preliminary data.</text>
</comment>
<dbReference type="Gene3D" id="3.40.50.1820">
    <property type="entry name" value="alpha/beta hydrolase"/>
    <property type="match status" value="1"/>
</dbReference>
<evidence type="ECO:0000313" key="3">
    <source>
        <dbReference type="Proteomes" id="UP001237642"/>
    </source>
</evidence>